<dbReference type="AlphaFoldDB" id="A0A7S2IHV3"/>
<keyword evidence="1" id="KW-0479">Metal-binding</keyword>
<dbReference type="PROSITE" id="PS50865">
    <property type="entry name" value="ZF_MYND_2"/>
    <property type="match status" value="1"/>
</dbReference>
<name>A0A7S2IHV3_9STRA</name>
<dbReference type="InterPro" id="IPR002893">
    <property type="entry name" value="Znf_MYND"/>
</dbReference>
<accession>A0A7S2IHV3</accession>
<proteinExistence type="predicted"/>
<dbReference type="SUPFAM" id="SSF144232">
    <property type="entry name" value="HIT/MYND zinc finger-like"/>
    <property type="match status" value="1"/>
</dbReference>
<evidence type="ECO:0000259" key="5">
    <source>
        <dbReference type="PROSITE" id="PS50865"/>
    </source>
</evidence>
<dbReference type="Pfam" id="PF01753">
    <property type="entry name" value="zf-MYND"/>
    <property type="match status" value="1"/>
</dbReference>
<organism evidence="6">
    <name type="scientific">Helicotheca tamesis</name>
    <dbReference type="NCBI Taxonomy" id="374047"/>
    <lineage>
        <taxon>Eukaryota</taxon>
        <taxon>Sar</taxon>
        <taxon>Stramenopiles</taxon>
        <taxon>Ochrophyta</taxon>
        <taxon>Bacillariophyta</taxon>
        <taxon>Mediophyceae</taxon>
        <taxon>Lithodesmiophycidae</taxon>
        <taxon>Lithodesmiales</taxon>
        <taxon>Lithodesmiaceae</taxon>
        <taxon>Helicotheca</taxon>
    </lineage>
</organism>
<evidence type="ECO:0000256" key="4">
    <source>
        <dbReference type="PROSITE-ProRule" id="PRU00134"/>
    </source>
</evidence>
<keyword evidence="3" id="KW-0862">Zinc</keyword>
<evidence type="ECO:0000256" key="2">
    <source>
        <dbReference type="ARBA" id="ARBA00022771"/>
    </source>
</evidence>
<evidence type="ECO:0000256" key="1">
    <source>
        <dbReference type="ARBA" id="ARBA00022723"/>
    </source>
</evidence>
<dbReference type="Gene3D" id="6.10.140.2220">
    <property type="match status" value="1"/>
</dbReference>
<keyword evidence="2 4" id="KW-0863">Zinc-finger</keyword>
<gene>
    <name evidence="6" type="ORF">HTAM1171_LOCUS12264</name>
</gene>
<dbReference type="PROSITE" id="PS01360">
    <property type="entry name" value="ZF_MYND_1"/>
    <property type="match status" value="1"/>
</dbReference>
<dbReference type="GO" id="GO:0008270">
    <property type="term" value="F:zinc ion binding"/>
    <property type="evidence" value="ECO:0007669"/>
    <property type="project" value="UniProtKB-KW"/>
</dbReference>
<feature type="domain" description="MYND-type" evidence="5">
    <location>
        <begin position="43"/>
        <end position="82"/>
    </location>
</feature>
<dbReference type="EMBL" id="HBGV01019724">
    <property type="protein sequence ID" value="CAD9519266.1"/>
    <property type="molecule type" value="Transcribed_RNA"/>
</dbReference>
<reference evidence="6" key="1">
    <citation type="submission" date="2021-01" db="EMBL/GenBank/DDBJ databases">
        <authorList>
            <person name="Corre E."/>
            <person name="Pelletier E."/>
            <person name="Niang G."/>
            <person name="Scheremetjew M."/>
            <person name="Finn R."/>
            <person name="Kale V."/>
            <person name="Holt S."/>
            <person name="Cochrane G."/>
            <person name="Meng A."/>
            <person name="Brown T."/>
            <person name="Cohen L."/>
        </authorList>
    </citation>
    <scope>NUCLEOTIDE SEQUENCE</scope>
    <source>
        <strain evidence="6">CCMP826</strain>
    </source>
</reference>
<evidence type="ECO:0000256" key="3">
    <source>
        <dbReference type="ARBA" id="ARBA00022833"/>
    </source>
</evidence>
<sequence>MHKKFEQKIVFHKEKINELCRRNGVVPIIDSFKEPVAPDNPPCDCCGKLWTGIHACAVCQSAFYCSKECQRTAWKQGHKKECKHLQAKAKTTAERVVNTMMDTKLSSLERVQGLERLSCTGFYKAALECGINSAIQKLMKEEKKYFLVRFLEDTSHVSFVCWIVGALFRDGRREGHGLDREDREDEKKVIAYGGIDGYRCKSYIMSSPDAFEDWFQASIEIITSSMHRDVAGIEDLRANAIRYAIESLNEWHLIFANKKVSKAIILGRSKCSDQVAVQRVKWIAKQIKCALIKFWNAAEGIDIEGQLEFFLYTLSAEIMLRVKEHKVPVDFFKLLGLKGRSKRQFNQSSLPLADHMIRKGTSLDQCEGEFVLQGGRIDY</sequence>
<evidence type="ECO:0000313" key="6">
    <source>
        <dbReference type="EMBL" id="CAD9519266.1"/>
    </source>
</evidence>
<protein>
    <recommendedName>
        <fullName evidence="5">MYND-type domain-containing protein</fullName>
    </recommendedName>
</protein>